<feature type="chain" id="PRO_5026190817" evidence="3">
    <location>
        <begin position="21"/>
        <end position="344"/>
    </location>
</feature>
<dbReference type="SMART" id="SM00645">
    <property type="entry name" value="Pept_C1"/>
    <property type="match status" value="1"/>
</dbReference>
<keyword evidence="3" id="KW-0732">Signal</keyword>
<dbReference type="InterPro" id="IPR000668">
    <property type="entry name" value="Peptidase_C1A_C"/>
</dbReference>
<dbReference type="InterPro" id="IPR039417">
    <property type="entry name" value="Peptidase_C1A_papain-like"/>
</dbReference>
<name>A0A6G1SGX9_9ACAR</name>
<protein>
    <submittedName>
        <fullName evidence="6">Cathepsin L</fullName>
    </submittedName>
</protein>
<feature type="signal peptide" evidence="3">
    <location>
        <begin position="1"/>
        <end position="20"/>
    </location>
</feature>
<dbReference type="EMBL" id="GGYP01004399">
    <property type="protein sequence ID" value="MDE49170.1"/>
    <property type="molecule type" value="Transcribed_RNA"/>
</dbReference>
<dbReference type="AlphaFoldDB" id="A0A6G1SGX9"/>
<dbReference type="InterPro" id="IPR013128">
    <property type="entry name" value="Peptidase_C1A"/>
</dbReference>
<dbReference type="PRINTS" id="PR00705">
    <property type="entry name" value="PAPAIN"/>
</dbReference>
<dbReference type="InterPro" id="IPR013201">
    <property type="entry name" value="Prot_inhib_I29"/>
</dbReference>
<dbReference type="Gene3D" id="3.90.70.10">
    <property type="entry name" value="Cysteine proteinases"/>
    <property type="match status" value="1"/>
</dbReference>
<organism evidence="6">
    <name type="scientific">Aceria tosichella</name>
    <name type="common">wheat curl mite</name>
    <dbReference type="NCBI Taxonomy" id="561515"/>
    <lineage>
        <taxon>Eukaryota</taxon>
        <taxon>Metazoa</taxon>
        <taxon>Ecdysozoa</taxon>
        <taxon>Arthropoda</taxon>
        <taxon>Chelicerata</taxon>
        <taxon>Arachnida</taxon>
        <taxon>Acari</taxon>
        <taxon>Acariformes</taxon>
        <taxon>Trombidiformes</taxon>
        <taxon>Prostigmata</taxon>
        <taxon>Eupodina</taxon>
        <taxon>Eriophyoidea</taxon>
        <taxon>Eriophyidae</taxon>
        <taxon>Eriophyinae</taxon>
        <taxon>Aceriini</taxon>
        <taxon>Aceria</taxon>
    </lineage>
</organism>
<evidence type="ECO:0000259" key="4">
    <source>
        <dbReference type="SMART" id="SM00645"/>
    </source>
</evidence>
<dbReference type="Pfam" id="PF08246">
    <property type="entry name" value="Inhibitor_I29"/>
    <property type="match status" value="1"/>
</dbReference>
<dbReference type="GO" id="GO:0008234">
    <property type="term" value="F:cysteine-type peptidase activity"/>
    <property type="evidence" value="ECO:0007669"/>
    <property type="project" value="InterPro"/>
</dbReference>
<accession>A0A6G1SGX9</accession>
<dbReference type="GO" id="GO:0006508">
    <property type="term" value="P:proteolysis"/>
    <property type="evidence" value="ECO:0007669"/>
    <property type="project" value="InterPro"/>
</dbReference>
<gene>
    <name evidence="6" type="primary">CATL_37</name>
    <name evidence="6" type="ORF">g.19548</name>
</gene>
<evidence type="ECO:0000256" key="3">
    <source>
        <dbReference type="SAM" id="SignalP"/>
    </source>
</evidence>
<feature type="domain" description="Cathepsin propeptide inhibitor" evidence="5">
    <location>
        <begin position="30"/>
        <end position="87"/>
    </location>
</feature>
<dbReference type="SMART" id="SM00848">
    <property type="entry name" value="Inhibitor_I29"/>
    <property type="match status" value="1"/>
</dbReference>
<dbReference type="FunFam" id="3.90.70.10:FF:000332">
    <property type="entry name" value="Cathepsin L1"/>
    <property type="match status" value="1"/>
</dbReference>
<proteinExistence type="inferred from homology"/>
<sequence>MRFLIVVAVACLAFIGQLVSTRHHSSASEWIQYKKQHGKIYETPEEDAYRFSLFLAAKDKIESHNRNFSVSYKLGLNHLSDWSPEELSKLTGFQYNANEDESFETTSQSFMNDWFLQNIMAEQIPVGTWQFDWRQRPGRVGRVKDQGRCASGWAFATTGLLEGQQLARNRSASCLIPLSEQQLMDCSNSNDGCHGGRVSLALDDIAQMGGIESELNYPYVAKRADKCNFNRSKSVMTDSGFVRVAVLDPDQLLKVVYHYGPVAVGIAATENFLAYKSGVFDDSSSRKGARNHAILIVGFGGGLDETPYWVAKNSFGDKWGEEGYIRVARGDGDCIDLLPIIPRF</sequence>
<feature type="domain" description="Peptidase C1A papain C-terminal" evidence="4">
    <location>
        <begin position="127"/>
        <end position="343"/>
    </location>
</feature>
<reference evidence="6" key="1">
    <citation type="submission" date="2018-10" db="EMBL/GenBank/DDBJ databases">
        <title>Transcriptome assembly of Aceria tosichella (Wheat curl mite) Type 2.</title>
        <authorList>
            <person name="Scully E.D."/>
            <person name="Geib S.M."/>
            <person name="Palmer N.A."/>
            <person name="Gupta A.K."/>
            <person name="Sarath G."/>
            <person name="Tatineni S."/>
        </authorList>
    </citation>
    <scope>NUCLEOTIDE SEQUENCE</scope>
    <source>
        <strain evidence="6">LincolnNE</strain>
    </source>
</reference>
<dbReference type="Pfam" id="PF00112">
    <property type="entry name" value="Peptidase_C1"/>
    <property type="match status" value="1"/>
</dbReference>
<dbReference type="PANTHER" id="PTHR12411">
    <property type="entry name" value="CYSTEINE PROTEASE FAMILY C1-RELATED"/>
    <property type="match status" value="1"/>
</dbReference>
<evidence type="ECO:0000259" key="5">
    <source>
        <dbReference type="SMART" id="SM00848"/>
    </source>
</evidence>
<evidence type="ECO:0000313" key="6">
    <source>
        <dbReference type="EMBL" id="MDE49170.1"/>
    </source>
</evidence>
<keyword evidence="2" id="KW-1015">Disulfide bond</keyword>
<evidence type="ECO:0000256" key="2">
    <source>
        <dbReference type="ARBA" id="ARBA00023157"/>
    </source>
</evidence>
<dbReference type="CDD" id="cd02248">
    <property type="entry name" value="Peptidase_C1A"/>
    <property type="match status" value="1"/>
</dbReference>
<dbReference type="InterPro" id="IPR038765">
    <property type="entry name" value="Papain-like_cys_pep_sf"/>
</dbReference>
<evidence type="ECO:0000256" key="1">
    <source>
        <dbReference type="ARBA" id="ARBA00008455"/>
    </source>
</evidence>
<dbReference type="SUPFAM" id="SSF54001">
    <property type="entry name" value="Cysteine proteinases"/>
    <property type="match status" value="1"/>
</dbReference>
<comment type="similarity">
    <text evidence="1">Belongs to the peptidase C1 family.</text>
</comment>